<organism evidence="2 3">
    <name type="scientific">Lupinus luteus</name>
    <name type="common">European yellow lupine</name>
    <dbReference type="NCBI Taxonomy" id="3873"/>
    <lineage>
        <taxon>Eukaryota</taxon>
        <taxon>Viridiplantae</taxon>
        <taxon>Streptophyta</taxon>
        <taxon>Embryophyta</taxon>
        <taxon>Tracheophyta</taxon>
        <taxon>Spermatophyta</taxon>
        <taxon>Magnoliopsida</taxon>
        <taxon>eudicotyledons</taxon>
        <taxon>Gunneridae</taxon>
        <taxon>Pentapetalae</taxon>
        <taxon>rosids</taxon>
        <taxon>fabids</taxon>
        <taxon>Fabales</taxon>
        <taxon>Fabaceae</taxon>
        <taxon>Papilionoideae</taxon>
        <taxon>50 kb inversion clade</taxon>
        <taxon>genistoids sensu lato</taxon>
        <taxon>core genistoids</taxon>
        <taxon>Genisteae</taxon>
        <taxon>Lupinus</taxon>
    </lineage>
</organism>
<dbReference type="Proteomes" id="UP001497480">
    <property type="component" value="Unassembled WGS sequence"/>
</dbReference>
<name>A0AAV1WPT2_LUPLU</name>
<feature type="compositionally biased region" description="Low complexity" evidence="1">
    <location>
        <begin position="8"/>
        <end position="23"/>
    </location>
</feature>
<proteinExistence type="predicted"/>
<dbReference type="EMBL" id="CAXHTB010000008">
    <property type="protein sequence ID" value="CAL0311039.1"/>
    <property type="molecule type" value="Genomic_DNA"/>
</dbReference>
<evidence type="ECO:0000313" key="3">
    <source>
        <dbReference type="Proteomes" id="UP001497480"/>
    </source>
</evidence>
<dbReference type="AlphaFoldDB" id="A0AAV1WPT2"/>
<gene>
    <name evidence="2" type="ORF">LLUT_LOCUS12099</name>
</gene>
<accession>A0AAV1WPT2</accession>
<evidence type="ECO:0000313" key="2">
    <source>
        <dbReference type="EMBL" id="CAL0311039.1"/>
    </source>
</evidence>
<sequence length="195" mass="20833">MRSNFLKSRSSSSSQSSTGSKSSTEMQEQLGLWLSLSPPRNNHCSNPTRSFFSMEDNVLGYENANPKTLPPPTKLASDTASVPVANNPNQVDTILSLGFGPIDKVTPFYEVMPIMKGRERSCFDDAPFGSGVNYTYADEISSYPSPDAFGEIAQVPLCYGEYAGEFGVGDGGFSEASSGAELALLADPYGALTLI</sequence>
<reference evidence="2 3" key="1">
    <citation type="submission" date="2024-03" db="EMBL/GenBank/DDBJ databases">
        <authorList>
            <person name="Martinez-Hernandez J."/>
        </authorList>
    </citation>
    <scope>NUCLEOTIDE SEQUENCE [LARGE SCALE GENOMIC DNA]</scope>
</reference>
<comment type="caution">
    <text evidence="2">The sequence shown here is derived from an EMBL/GenBank/DDBJ whole genome shotgun (WGS) entry which is preliminary data.</text>
</comment>
<feature type="region of interest" description="Disordered" evidence="1">
    <location>
        <begin position="1"/>
        <end position="29"/>
    </location>
</feature>
<keyword evidence="3" id="KW-1185">Reference proteome</keyword>
<evidence type="ECO:0000256" key="1">
    <source>
        <dbReference type="SAM" id="MobiDB-lite"/>
    </source>
</evidence>
<protein>
    <submittedName>
        <fullName evidence="2">Uncharacterized protein</fullName>
    </submittedName>
</protein>